<dbReference type="CDD" id="cd09917">
    <property type="entry name" value="F-box_SF"/>
    <property type="match status" value="1"/>
</dbReference>
<dbReference type="Gene3D" id="1.20.1280.50">
    <property type="match status" value="1"/>
</dbReference>
<feature type="domain" description="F-box" evidence="1">
    <location>
        <begin position="1"/>
        <end position="43"/>
    </location>
</feature>
<dbReference type="PROSITE" id="PS50181">
    <property type="entry name" value="FBOX"/>
    <property type="match status" value="1"/>
</dbReference>
<dbReference type="Pfam" id="PF12937">
    <property type="entry name" value="F-box-like"/>
    <property type="match status" value="1"/>
</dbReference>
<dbReference type="SMART" id="SM00256">
    <property type="entry name" value="FBOX"/>
    <property type="match status" value="1"/>
</dbReference>
<dbReference type="OrthoDB" id="5126814at2759"/>
<evidence type="ECO:0000313" key="3">
    <source>
        <dbReference type="Proteomes" id="UP000308768"/>
    </source>
</evidence>
<dbReference type="InterPro" id="IPR001810">
    <property type="entry name" value="F-box_dom"/>
</dbReference>
<dbReference type="SUPFAM" id="SSF81383">
    <property type="entry name" value="F-box domain"/>
    <property type="match status" value="1"/>
</dbReference>
<gene>
    <name evidence="2" type="ORF">B0A49_05873</name>
</gene>
<evidence type="ECO:0000259" key="1">
    <source>
        <dbReference type="PROSITE" id="PS50181"/>
    </source>
</evidence>
<dbReference type="EMBL" id="NAJN01000884">
    <property type="protein sequence ID" value="TKA67696.1"/>
    <property type="molecule type" value="Genomic_DNA"/>
</dbReference>
<comment type="caution">
    <text evidence="2">The sequence shown here is derived from an EMBL/GenBank/DDBJ whole genome shotgun (WGS) entry which is preliminary data.</text>
</comment>
<dbReference type="SUPFAM" id="SSF82171">
    <property type="entry name" value="DPP6 N-terminal domain-like"/>
    <property type="match status" value="1"/>
</dbReference>
<dbReference type="Proteomes" id="UP000308768">
    <property type="component" value="Unassembled WGS sequence"/>
</dbReference>
<proteinExistence type="predicted"/>
<name>A0A4U0WXZ3_9PEZI</name>
<keyword evidence="3" id="KW-1185">Reference proteome</keyword>
<dbReference type="InterPro" id="IPR036047">
    <property type="entry name" value="F-box-like_dom_sf"/>
</dbReference>
<organism evidence="2 3">
    <name type="scientific">Cryomyces minteri</name>
    <dbReference type="NCBI Taxonomy" id="331657"/>
    <lineage>
        <taxon>Eukaryota</taxon>
        <taxon>Fungi</taxon>
        <taxon>Dikarya</taxon>
        <taxon>Ascomycota</taxon>
        <taxon>Pezizomycotina</taxon>
        <taxon>Dothideomycetes</taxon>
        <taxon>Dothideomycetes incertae sedis</taxon>
        <taxon>Cryomyces</taxon>
    </lineage>
</organism>
<protein>
    <recommendedName>
        <fullName evidence="1">F-box domain-containing protein</fullName>
    </recommendedName>
</protein>
<evidence type="ECO:0000313" key="2">
    <source>
        <dbReference type="EMBL" id="TKA67696.1"/>
    </source>
</evidence>
<reference evidence="2 3" key="1">
    <citation type="submission" date="2017-03" db="EMBL/GenBank/DDBJ databases">
        <title>Genomes of endolithic fungi from Antarctica.</title>
        <authorList>
            <person name="Coleine C."/>
            <person name="Masonjones S."/>
            <person name="Stajich J.E."/>
        </authorList>
    </citation>
    <scope>NUCLEOTIDE SEQUENCE [LARGE SCALE GENOMIC DNA]</scope>
    <source>
        <strain evidence="2 3">CCFEE 5187</strain>
    </source>
</reference>
<dbReference type="AlphaFoldDB" id="A0A4U0WXZ3"/>
<sequence>MSLPVELQQHIFGFLDPRSFYAARKVCQRWRYASLDKVLLRTQLARLPVHLPAKDPSIALKRFLALYDQAAYVSMLGMHVTEIAGERSYTQQVGKSKIAISGDGKRLAVFEDREITLYDVSNPQCSVVSRRPLNDLTQGVGDGPYFRSSPTVLFELALSYDGSLLAIALERTVQIYNLTETTFSAPHATYLSAAAGRWIAGVSFADSDRSLRVQLNKGDVLYLGTQSSTGSLFVYWSDAIKEMFLDSRDIAVISSTPAQKRLVGLQLLTHTEHGRLFAAIRDIGQGSAGYCMGYCDAVEKTATILLSLPSLHTRLPSSHSKLWLWNQTPLSSVEQPLFARSRHGNLLAVWEPGRSQATSVAGGQVFIYRLPEPQQLEQELRERRSASLQAADAGVAVQSMAYGLIERVAVKLGEIEGQITDLRFEDQAPETARLAKMNTLCVKTDRCDTIWHLSDD</sequence>
<accession>A0A4U0WXZ3</accession>